<sequence length="234" mass="25912">MTSTNLPTWQRHLNPQLVKRFHNLLTKPGVINIRMGRNIIERSPDLFHRLPLLAQQMQRWSTTIDLKSESTPIIYIQNQYHKNQATEAINSSLSSSDIGQINQQLPVVKAQAITVKETAGENLRSQSTPLVLQPYNSLANLDTNISTQSETTKTDFLQSQTHKLVSSNSTTEKSDFSEIPIQHKLDTTSSPSVSLPVVSAEKSFPNQSSQDIPLVNVVNPNSPIGETTSSPSVS</sequence>
<reference evidence="2 3" key="1">
    <citation type="submission" date="2023-01" db="EMBL/GenBank/DDBJ databases">
        <title>Genomes from the Australian National Cyanobacteria Reference Collection.</title>
        <authorList>
            <person name="Willis A."/>
            <person name="Lee E.M.F."/>
        </authorList>
    </citation>
    <scope>NUCLEOTIDE SEQUENCE [LARGE SCALE GENOMIC DNA]</scope>
    <source>
        <strain evidence="2 3">CS-1033</strain>
    </source>
</reference>
<proteinExistence type="predicted"/>
<evidence type="ECO:0000256" key="1">
    <source>
        <dbReference type="SAM" id="MobiDB-lite"/>
    </source>
</evidence>
<dbReference type="Proteomes" id="UP001212499">
    <property type="component" value="Unassembled WGS sequence"/>
</dbReference>
<name>A0ABT5AT89_9CYAN</name>
<feature type="non-terminal residue" evidence="2">
    <location>
        <position position="234"/>
    </location>
</feature>
<comment type="caution">
    <text evidence="2">The sequence shown here is derived from an EMBL/GenBank/DDBJ whole genome shotgun (WGS) entry which is preliminary data.</text>
</comment>
<organism evidence="2 3">
    <name type="scientific">Anabaenopsis arnoldii</name>
    <dbReference type="NCBI Taxonomy" id="2152938"/>
    <lineage>
        <taxon>Bacteria</taxon>
        <taxon>Bacillati</taxon>
        <taxon>Cyanobacteriota</taxon>
        <taxon>Cyanophyceae</taxon>
        <taxon>Nostocales</taxon>
        <taxon>Nodulariaceae</taxon>
        <taxon>Anabaenopsis</taxon>
    </lineage>
</organism>
<evidence type="ECO:0000313" key="3">
    <source>
        <dbReference type="Proteomes" id="UP001212499"/>
    </source>
</evidence>
<evidence type="ECO:0000313" key="2">
    <source>
        <dbReference type="EMBL" id="MDB9540524.1"/>
    </source>
</evidence>
<protein>
    <submittedName>
        <fullName evidence="2">Uncharacterized protein</fullName>
    </submittedName>
</protein>
<accession>A0ABT5AT89</accession>
<feature type="region of interest" description="Disordered" evidence="1">
    <location>
        <begin position="165"/>
        <end position="234"/>
    </location>
</feature>
<dbReference type="EMBL" id="JAQMUH010000144">
    <property type="protein sequence ID" value="MDB9540524.1"/>
    <property type="molecule type" value="Genomic_DNA"/>
</dbReference>
<feature type="compositionally biased region" description="Polar residues" evidence="1">
    <location>
        <begin position="218"/>
        <end position="234"/>
    </location>
</feature>
<feature type="compositionally biased region" description="Basic and acidic residues" evidence="1">
    <location>
        <begin position="172"/>
        <end position="186"/>
    </location>
</feature>
<gene>
    <name evidence="2" type="ORF">PN457_12810</name>
</gene>
<keyword evidence="3" id="KW-1185">Reference proteome</keyword>
<dbReference type="RefSeq" id="WP_271733757.1">
    <property type="nucleotide sequence ID" value="NZ_JANQDP010000150.1"/>
</dbReference>
<feature type="compositionally biased region" description="Low complexity" evidence="1">
    <location>
        <begin position="189"/>
        <end position="199"/>
    </location>
</feature>